<dbReference type="KEGG" id="ppru:FDP22_15935"/>
<keyword evidence="3" id="KW-1185">Reference proteome</keyword>
<dbReference type="GO" id="GO:0016491">
    <property type="term" value="F:oxidoreductase activity"/>
    <property type="evidence" value="ECO:0007669"/>
    <property type="project" value="InterPro"/>
</dbReference>
<dbReference type="Gene3D" id="3.90.1170.50">
    <property type="entry name" value="Aldehyde oxidase/xanthine dehydrogenase, a/b hammerhead"/>
    <property type="match status" value="1"/>
</dbReference>
<dbReference type="Pfam" id="PF20256">
    <property type="entry name" value="MoCoBD_2"/>
    <property type="match status" value="2"/>
</dbReference>
<sequence length="772" mass="82337">MPRFPSRRAFLITGAALGGTALVAAVGGVGYLSTLDVDGLDGHVEGDLAHLNAFVILHEDGRVVVNVPKTEMGQGIHTGLAMLVAEELDIPWDDRISVVFPTEPHPAYSNWFNALQIRPEEATGPVVWIGRRVLGQLGFIATGASGSTMGMWHPMRVAGASARHMLVAAAAARLVVPEAELTTRDGAVLHEASGRRLPYGALAREAALLSPPDDPVLRNPADWQIAGRSQPRIDVPPKVRGTAVFGMDVVLPGMVYASIRHAPVFGASVARIVNEDEVRSEPGVTDVAIVGGRHVAVVAASWWQAEQAAWILDVEWTATEADGVSSGELNERLREGLDSEELHEHLVEGDIDSAFATEGARLVEAEYQVPFVTHACMEPINATVRIAEDGTAELWVPTQSPAFARRAVTRGAEWAGVSLGEVTCNVTLTGGGFGRRSDGDVVSEAIFLAARMQGRPVKLIWPREEDIGRGLYRSHAAARLRAALGPDGLPAGYDATVAAQSAMESIATRNLPFTPNPEGDALSLEGLDKPHYAIPDRRIRIAHVPSHMPIHFWRSNGYSFNTFFSESFVDECATAVGADPLDYRRAMLRDSPRHLAVLDRVAEMAGWGSPLGPGQGRGIAIEECYRSIVAQVAEVTVLPDGEVRVDQVFCALDAGLIINPDAVVAQMEGGIIYGIGTALMNALTIQDGAVQETNFHDFTMLRLANAPRIDVALVQSGELPCGVGEPGVVPAAAAVANAIFAATGRRLRSLPLANVETVGERRIRTILPAAAS</sequence>
<dbReference type="PROSITE" id="PS51318">
    <property type="entry name" value="TAT"/>
    <property type="match status" value="1"/>
</dbReference>
<dbReference type="EMBL" id="CP040818">
    <property type="protein sequence ID" value="QDL93141.1"/>
    <property type="molecule type" value="Genomic_DNA"/>
</dbReference>
<dbReference type="PANTHER" id="PTHR47495:SF1">
    <property type="entry name" value="BLL3820 PROTEIN"/>
    <property type="match status" value="1"/>
</dbReference>
<reference evidence="2 3" key="1">
    <citation type="submission" date="2019-06" db="EMBL/GenBank/DDBJ databases">
        <title>Genome sequence of Rhodobacteraceae bacterium D4M1.</title>
        <authorList>
            <person name="Cao J."/>
        </authorList>
    </citation>
    <scope>NUCLEOTIDE SEQUENCE [LARGE SCALE GENOMIC DNA]</scope>
    <source>
        <strain evidence="2 3">D4M1</strain>
    </source>
</reference>
<dbReference type="InterPro" id="IPR008274">
    <property type="entry name" value="AldOxase/xan_DH_MoCoBD1"/>
</dbReference>
<dbReference type="OrthoDB" id="9767994at2"/>
<dbReference type="InterPro" id="IPR006311">
    <property type="entry name" value="TAT_signal"/>
</dbReference>
<organism evidence="2 3">
    <name type="scientific">Paroceanicella profunda</name>
    <dbReference type="NCBI Taxonomy" id="2579971"/>
    <lineage>
        <taxon>Bacteria</taxon>
        <taxon>Pseudomonadati</taxon>
        <taxon>Pseudomonadota</taxon>
        <taxon>Alphaproteobacteria</taxon>
        <taxon>Rhodobacterales</taxon>
        <taxon>Paracoccaceae</taxon>
        <taxon>Paroceanicella</taxon>
    </lineage>
</organism>
<feature type="domain" description="Aldehyde oxidase/xanthine dehydrogenase a/b hammerhead" evidence="1">
    <location>
        <begin position="240"/>
        <end position="320"/>
    </location>
</feature>
<evidence type="ECO:0000313" key="3">
    <source>
        <dbReference type="Proteomes" id="UP000305888"/>
    </source>
</evidence>
<dbReference type="SUPFAM" id="SSF56003">
    <property type="entry name" value="Molybdenum cofactor-binding domain"/>
    <property type="match status" value="2"/>
</dbReference>
<evidence type="ECO:0000313" key="2">
    <source>
        <dbReference type="EMBL" id="QDL93141.1"/>
    </source>
</evidence>
<dbReference type="PANTHER" id="PTHR47495">
    <property type="entry name" value="ALDEHYDE DEHYDROGENASE"/>
    <property type="match status" value="1"/>
</dbReference>
<protein>
    <submittedName>
        <fullName evidence="2">Xanthine dehydrogenase family protein molybdopterin-binding subunit</fullName>
    </submittedName>
</protein>
<dbReference type="Pfam" id="PF02738">
    <property type="entry name" value="MoCoBD_1"/>
    <property type="match status" value="1"/>
</dbReference>
<name>A0A5B8FI15_9RHOB</name>
<accession>A0A5B8FI15</accession>
<proteinExistence type="predicted"/>
<dbReference type="AlphaFoldDB" id="A0A5B8FI15"/>
<dbReference type="Proteomes" id="UP000305888">
    <property type="component" value="Chromosome"/>
</dbReference>
<evidence type="ECO:0000259" key="1">
    <source>
        <dbReference type="SMART" id="SM01008"/>
    </source>
</evidence>
<dbReference type="InterPro" id="IPR046867">
    <property type="entry name" value="AldOxase/xan_DH_MoCoBD2"/>
</dbReference>
<dbReference type="InterPro" id="IPR012368">
    <property type="entry name" value="OxRdtase_Mopterin-bd_su_IorB"/>
</dbReference>
<gene>
    <name evidence="2" type="ORF">FDP22_15935</name>
</gene>
<dbReference type="InterPro" id="IPR052516">
    <property type="entry name" value="N-heterocyclic_Hydroxylase"/>
</dbReference>
<dbReference type="InterPro" id="IPR000674">
    <property type="entry name" value="Ald_Oxase/Xan_DH_a/b"/>
</dbReference>
<dbReference type="RefSeq" id="WP_138575174.1">
    <property type="nucleotide sequence ID" value="NZ_CP040818.1"/>
</dbReference>
<dbReference type="PIRSF" id="PIRSF036389">
    <property type="entry name" value="IOR_B"/>
    <property type="match status" value="1"/>
</dbReference>
<dbReference type="SMART" id="SM01008">
    <property type="entry name" value="Ald_Xan_dh_C"/>
    <property type="match status" value="1"/>
</dbReference>
<dbReference type="Gene3D" id="3.30.365.10">
    <property type="entry name" value="Aldehyde oxidase/xanthine dehydrogenase, molybdopterin binding domain"/>
    <property type="match status" value="4"/>
</dbReference>
<dbReference type="InterPro" id="IPR037165">
    <property type="entry name" value="AldOxase/xan_DH_Mopterin-bd_sf"/>
</dbReference>